<feature type="domain" description="BIG2" evidence="2">
    <location>
        <begin position="114"/>
        <end position="191"/>
    </location>
</feature>
<dbReference type="Gene3D" id="2.60.40.1080">
    <property type="match status" value="3"/>
</dbReference>
<feature type="signal peptide" evidence="1">
    <location>
        <begin position="1"/>
        <end position="21"/>
    </location>
</feature>
<reference evidence="3" key="2">
    <citation type="journal article" date="2021" name="PeerJ">
        <title>Extensive microbial diversity within the chicken gut microbiome revealed by metagenomics and culture.</title>
        <authorList>
            <person name="Gilroy R."/>
            <person name="Ravi A."/>
            <person name="Getino M."/>
            <person name="Pursley I."/>
            <person name="Horton D.L."/>
            <person name="Alikhan N.F."/>
            <person name="Baker D."/>
            <person name="Gharbi K."/>
            <person name="Hall N."/>
            <person name="Watson M."/>
            <person name="Adriaenssens E.M."/>
            <person name="Foster-Nyarko E."/>
            <person name="Jarju S."/>
            <person name="Secka A."/>
            <person name="Antonio M."/>
            <person name="Oren A."/>
            <person name="Chaudhuri R.R."/>
            <person name="La Ragione R."/>
            <person name="Hildebrand F."/>
            <person name="Pallen M.J."/>
        </authorList>
    </citation>
    <scope>NUCLEOTIDE SEQUENCE</scope>
    <source>
        <strain evidence="3">D5-748</strain>
    </source>
</reference>
<feature type="chain" id="PRO_5039217556" evidence="1">
    <location>
        <begin position="22"/>
        <end position="444"/>
    </location>
</feature>
<evidence type="ECO:0000313" key="3">
    <source>
        <dbReference type="EMBL" id="MBO8445979.1"/>
    </source>
</evidence>
<name>A0A9D9HCM1_9BACT</name>
<dbReference type="EMBL" id="JADIMO010000127">
    <property type="protein sequence ID" value="MBO8445979.1"/>
    <property type="molecule type" value="Genomic_DNA"/>
</dbReference>
<dbReference type="Proteomes" id="UP000823619">
    <property type="component" value="Unassembled WGS sequence"/>
</dbReference>
<comment type="caution">
    <text evidence="3">The sequence shown here is derived from an EMBL/GenBank/DDBJ whole genome shotgun (WGS) entry which is preliminary data.</text>
</comment>
<keyword evidence="1" id="KW-0732">Signal</keyword>
<dbReference type="PROSITE" id="PS51257">
    <property type="entry name" value="PROKAR_LIPOPROTEIN"/>
    <property type="match status" value="1"/>
</dbReference>
<dbReference type="InterPro" id="IPR008964">
    <property type="entry name" value="Invasin/intimin_cell_adhesion"/>
</dbReference>
<dbReference type="Pfam" id="PF02368">
    <property type="entry name" value="Big_2"/>
    <property type="match status" value="3"/>
</dbReference>
<gene>
    <name evidence="3" type="ORF">IAC23_09885</name>
</gene>
<dbReference type="AlphaFoldDB" id="A0A9D9HCM1"/>
<organism evidence="3 4">
    <name type="scientific">Candidatus Cryptobacteroides merdavium</name>
    <dbReference type="NCBI Taxonomy" id="2840769"/>
    <lineage>
        <taxon>Bacteria</taxon>
        <taxon>Pseudomonadati</taxon>
        <taxon>Bacteroidota</taxon>
        <taxon>Bacteroidia</taxon>
        <taxon>Bacteroidales</taxon>
        <taxon>Candidatus Cryptobacteroides</taxon>
    </lineage>
</organism>
<dbReference type="SMART" id="SM00635">
    <property type="entry name" value="BID_2"/>
    <property type="match status" value="3"/>
</dbReference>
<feature type="domain" description="BIG2" evidence="2">
    <location>
        <begin position="196"/>
        <end position="273"/>
    </location>
</feature>
<dbReference type="InterPro" id="IPR003343">
    <property type="entry name" value="Big_2"/>
</dbReference>
<feature type="domain" description="BIG2" evidence="2">
    <location>
        <begin position="32"/>
        <end position="109"/>
    </location>
</feature>
<accession>A0A9D9HCM1</accession>
<protein>
    <submittedName>
        <fullName evidence="3">Ig-like domain-containing protein</fullName>
    </submittedName>
</protein>
<evidence type="ECO:0000256" key="1">
    <source>
        <dbReference type="SAM" id="SignalP"/>
    </source>
</evidence>
<reference evidence="3" key="1">
    <citation type="submission" date="2020-10" db="EMBL/GenBank/DDBJ databases">
        <authorList>
            <person name="Gilroy R."/>
        </authorList>
    </citation>
    <scope>NUCLEOTIDE SEQUENCE</scope>
    <source>
        <strain evidence="3">D5-748</strain>
    </source>
</reference>
<sequence length="444" mass="47776">MKNLTCRAPFIAASLAVVLMACSETDEKQSAKVNSLSFSENELVMDIGESTRLDLMVTPSDAVYDEVIWISGEESVATVDNEGVVTALTQGESVITARVDNVMAQCLVTVVKPEVTGISIEPSSLELQIDQSATLTATVTPDNVPDVVLVWESSDASVVNVSQTGEVRANRDGKAEVTVSCGTVSAKCVVTVYPVEAESVTLNKNELTLEEGDTERLVATVGPVNTTYKDVTWSSSDNSVATVDGNGNVTAVMQGSAEISATCGEATGICSVTVTAQSTPRYSLGDIIEIDGKKGFVFHVTDNGKHGKIMSLDAADPFGSLRWSTETELVGASSLTDGKANTDKIRSMPNYPDAYPAFKWIDDNYGTDWYLPAQDELVEYYKNYNTLNLMLGSQGISLQSGMDTSTEKGATEYVYMWGDLAGGYDLYHQPKSDMLWSFKAVRQF</sequence>
<dbReference type="SUPFAM" id="SSF49373">
    <property type="entry name" value="Invasin/intimin cell-adhesion fragments"/>
    <property type="match status" value="3"/>
</dbReference>
<evidence type="ECO:0000313" key="4">
    <source>
        <dbReference type="Proteomes" id="UP000823619"/>
    </source>
</evidence>
<evidence type="ECO:0000259" key="2">
    <source>
        <dbReference type="SMART" id="SM00635"/>
    </source>
</evidence>
<proteinExistence type="predicted"/>